<name>A0AAV4TDZ5_9ARAC</name>
<dbReference type="Proteomes" id="UP001054837">
    <property type="component" value="Unassembled WGS sequence"/>
</dbReference>
<sequence>MALYGTTSFTRIDLIVSIAHQTTALPQKAIRFKLEVIGLFEALIVHHVQRLNLRYLRHVFRRDYRGPVVVDFAMLFNADCMHFSIIAALL</sequence>
<keyword evidence="2" id="KW-1185">Reference proteome</keyword>
<accession>A0AAV4TDZ5</accession>
<reference evidence="1 2" key="1">
    <citation type="submission" date="2021-06" db="EMBL/GenBank/DDBJ databases">
        <title>Caerostris darwini draft genome.</title>
        <authorList>
            <person name="Kono N."/>
            <person name="Arakawa K."/>
        </authorList>
    </citation>
    <scope>NUCLEOTIDE SEQUENCE [LARGE SCALE GENOMIC DNA]</scope>
</reference>
<protein>
    <submittedName>
        <fullName evidence="1">Uncharacterized protein</fullName>
    </submittedName>
</protein>
<comment type="caution">
    <text evidence="1">The sequence shown here is derived from an EMBL/GenBank/DDBJ whole genome shotgun (WGS) entry which is preliminary data.</text>
</comment>
<proteinExistence type="predicted"/>
<evidence type="ECO:0000313" key="2">
    <source>
        <dbReference type="Proteomes" id="UP001054837"/>
    </source>
</evidence>
<dbReference type="EMBL" id="BPLQ01009289">
    <property type="protein sequence ID" value="GIY43077.1"/>
    <property type="molecule type" value="Genomic_DNA"/>
</dbReference>
<evidence type="ECO:0000313" key="1">
    <source>
        <dbReference type="EMBL" id="GIY43077.1"/>
    </source>
</evidence>
<gene>
    <name evidence="1" type="ORF">CDAR_395061</name>
</gene>
<organism evidence="1 2">
    <name type="scientific">Caerostris darwini</name>
    <dbReference type="NCBI Taxonomy" id="1538125"/>
    <lineage>
        <taxon>Eukaryota</taxon>
        <taxon>Metazoa</taxon>
        <taxon>Ecdysozoa</taxon>
        <taxon>Arthropoda</taxon>
        <taxon>Chelicerata</taxon>
        <taxon>Arachnida</taxon>
        <taxon>Araneae</taxon>
        <taxon>Araneomorphae</taxon>
        <taxon>Entelegynae</taxon>
        <taxon>Araneoidea</taxon>
        <taxon>Araneidae</taxon>
        <taxon>Caerostris</taxon>
    </lineage>
</organism>
<dbReference type="AlphaFoldDB" id="A0AAV4TDZ5"/>